<dbReference type="AlphaFoldDB" id="A0A645I3S6"/>
<organism evidence="1">
    <name type="scientific">bioreactor metagenome</name>
    <dbReference type="NCBI Taxonomy" id="1076179"/>
    <lineage>
        <taxon>unclassified sequences</taxon>
        <taxon>metagenomes</taxon>
        <taxon>ecological metagenomes</taxon>
    </lineage>
</organism>
<dbReference type="EMBL" id="VSSQ01106208">
    <property type="protein sequence ID" value="MPN45947.1"/>
    <property type="molecule type" value="Genomic_DNA"/>
</dbReference>
<protein>
    <submittedName>
        <fullName evidence="1">Protein FdrA</fullName>
    </submittedName>
</protein>
<name>A0A645I3S6_9ZZZZ</name>
<accession>A0A645I3S6</accession>
<evidence type="ECO:0000313" key="1">
    <source>
        <dbReference type="EMBL" id="MPN45947.1"/>
    </source>
</evidence>
<dbReference type="Gene3D" id="3.40.50.720">
    <property type="entry name" value="NAD(P)-binding Rossmann-like Domain"/>
    <property type="match status" value="1"/>
</dbReference>
<gene>
    <name evidence="1" type="primary">fdrA_5</name>
    <name evidence="1" type="ORF">SDC9_193526</name>
</gene>
<reference evidence="1" key="1">
    <citation type="submission" date="2019-08" db="EMBL/GenBank/DDBJ databases">
        <authorList>
            <person name="Kucharzyk K."/>
            <person name="Murdoch R.W."/>
            <person name="Higgins S."/>
            <person name="Loffler F."/>
        </authorList>
    </citation>
    <scope>NUCLEOTIDE SEQUENCE</scope>
</reference>
<comment type="caution">
    <text evidence="1">The sequence shown here is derived from an EMBL/GenBank/DDBJ whole genome shotgun (WGS) entry which is preliminary data.</text>
</comment>
<sequence>MLKVNELFKEELKVINMGLRSFANDVKSQDVPVIHVDWRPVAGGNKKLSSLLSRLKSK</sequence>
<proteinExistence type="predicted"/>